<dbReference type="InterPro" id="IPR015077">
    <property type="entry name" value="DUF1858"/>
</dbReference>
<dbReference type="RefSeq" id="WP_004625495.1">
    <property type="nucleotide sequence ID" value="NZ_AORV01000031.1"/>
</dbReference>
<dbReference type="Gene3D" id="1.10.3910.10">
    <property type="entry name" value="SP0561-like"/>
    <property type="match status" value="1"/>
</dbReference>
<evidence type="ECO:0000313" key="3">
    <source>
        <dbReference type="Proteomes" id="UP000014155"/>
    </source>
</evidence>
<evidence type="ECO:0000259" key="1">
    <source>
        <dbReference type="Pfam" id="PF08984"/>
    </source>
</evidence>
<organism evidence="2 3">
    <name type="scientific">Ruminiclostridium cellobioparum subsp. termitidis CT1112</name>
    <dbReference type="NCBI Taxonomy" id="1195236"/>
    <lineage>
        <taxon>Bacteria</taxon>
        <taxon>Bacillati</taxon>
        <taxon>Bacillota</taxon>
        <taxon>Clostridia</taxon>
        <taxon>Eubacteriales</taxon>
        <taxon>Oscillospiraceae</taxon>
        <taxon>Ruminiclostridium</taxon>
    </lineage>
</organism>
<dbReference type="STRING" id="1195236.CTER_2117"/>
<protein>
    <recommendedName>
        <fullName evidence="1">DUF1858 domain-containing protein</fullName>
    </recommendedName>
</protein>
<accession>S0FIW6</accession>
<dbReference type="AlphaFoldDB" id="S0FIW6"/>
<name>S0FIW6_RUMCE</name>
<dbReference type="EMBL" id="AORV01000031">
    <property type="protein sequence ID" value="EMS71985.1"/>
    <property type="molecule type" value="Genomic_DNA"/>
</dbReference>
<evidence type="ECO:0000313" key="2">
    <source>
        <dbReference type="EMBL" id="EMS71985.1"/>
    </source>
</evidence>
<reference evidence="2 3" key="1">
    <citation type="journal article" date="2013" name="Genome Announc.">
        <title>Draft Genome Sequence of the Cellulolytic, Mesophilic, Anaerobic Bacterium Clostridium termitidis Strain CT1112 (DSM 5398).</title>
        <authorList>
            <person name="Lal S."/>
            <person name="Ramachandran U."/>
            <person name="Zhang X."/>
            <person name="Munir R."/>
            <person name="Sparling R."/>
            <person name="Levin D.B."/>
        </authorList>
    </citation>
    <scope>NUCLEOTIDE SEQUENCE [LARGE SCALE GENOMIC DNA]</scope>
    <source>
        <strain evidence="2 3">CT1112</strain>
    </source>
</reference>
<dbReference type="Pfam" id="PF08984">
    <property type="entry name" value="DUF1858"/>
    <property type="match status" value="1"/>
</dbReference>
<keyword evidence="3" id="KW-1185">Reference proteome</keyword>
<comment type="caution">
    <text evidence="2">The sequence shown here is derived from an EMBL/GenBank/DDBJ whole genome shotgun (WGS) entry which is preliminary data.</text>
</comment>
<gene>
    <name evidence="2" type="ORF">CTER_2117</name>
</gene>
<dbReference type="InterPro" id="IPR038062">
    <property type="entry name" value="ScdA-like_N_sf"/>
</dbReference>
<sequence>MEKVIDLNKSVHDLCKENPEVIEVLRELGFDQITNPAMLNTAGRFMTIPKGAVMKGIDLGRIKRELENKGFSIKE</sequence>
<feature type="domain" description="DUF1858" evidence="1">
    <location>
        <begin position="5"/>
        <end position="60"/>
    </location>
</feature>
<proteinExistence type="predicted"/>
<dbReference type="PATRIC" id="fig|1195236.3.peg.2421"/>
<dbReference type="Proteomes" id="UP000014155">
    <property type="component" value="Unassembled WGS sequence"/>
</dbReference>
<dbReference type="SUPFAM" id="SSF140683">
    <property type="entry name" value="SP0561-like"/>
    <property type="match status" value="1"/>
</dbReference>
<dbReference type="eggNOG" id="COG2461">
    <property type="taxonomic scope" value="Bacteria"/>
</dbReference>